<dbReference type="SUPFAM" id="SSF52540">
    <property type="entry name" value="P-loop containing nucleoside triphosphate hydrolases"/>
    <property type="match status" value="2"/>
</dbReference>
<feature type="region of interest" description="Disordered" evidence="5">
    <location>
        <begin position="28"/>
        <end position="66"/>
    </location>
</feature>
<keyword evidence="2" id="KW-0547">Nucleotide-binding</keyword>
<dbReference type="InterPro" id="IPR001270">
    <property type="entry name" value="ClpA/B"/>
</dbReference>
<dbReference type="Gene3D" id="4.10.860.10">
    <property type="entry name" value="UVR domain"/>
    <property type="match status" value="1"/>
</dbReference>
<dbReference type="PANTHER" id="PTHR11638">
    <property type="entry name" value="ATP-DEPENDENT CLP PROTEASE"/>
    <property type="match status" value="1"/>
</dbReference>
<name>A0A1M6NQY9_PSETH</name>
<reference evidence="8 9" key="1">
    <citation type="submission" date="2016-11" db="EMBL/GenBank/DDBJ databases">
        <authorList>
            <person name="Jaros S."/>
            <person name="Januszkiewicz K."/>
            <person name="Wedrychowicz H."/>
        </authorList>
    </citation>
    <scope>NUCLEOTIDE SEQUENCE [LARGE SCALE GENOMIC DNA]</scope>
    <source>
        <strain evidence="8 9">DSM 43832</strain>
    </source>
</reference>
<dbReference type="STRING" id="1848.SAMN05443637_101410"/>
<dbReference type="Pfam" id="PF07724">
    <property type="entry name" value="AAA_2"/>
    <property type="match status" value="1"/>
</dbReference>
<dbReference type="PANTHER" id="PTHR11638:SF18">
    <property type="entry name" value="HEAT SHOCK PROTEIN 104"/>
    <property type="match status" value="1"/>
</dbReference>
<dbReference type="GO" id="GO:0034605">
    <property type="term" value="P:cellular response to heat"/>
    <property type="evidence" value="ECO:0007669"/>
    <property type="project" value="TreeGrafter"/>
</dbReference>
<dbReference type="GO" id="GO:0016887">
    <property type="term" value="F:ATP hydrolysis activity"/>
    <property type="evidence" value="ECO:0007669"/>
    <property type="project" value="InterPro"/>
</dbReference>
<dbReference type="InterPro" id="IPR003593">
    <property type="entry name" value="AAA+_ATPase"/>
</dbReference>
<dbReference type="RefSeq" id="WP_234996894.1">
    <property type="nucleotide sequence ID" value="NZ_CALGVN010000012.1"/>
</dbReference>
<organism evidence="8 9">
    <name type="scientific">Pseudonocardia thermophila</name>
    <dbReference type="NCBI Taxonomy" id="1848"/>
    <lineage>
        <taxon>Bacteria</taxon>
        <taxon>Bacillati</taxon>
        <taxon>Actinomycetota</taxon>
        <taxon>Actinomycetes</taxon>
        <taxon>Pseudonocardiales</taxon>
        <taxon>Pseudonocardiaceae</taxon>
        <taxon>Pseudonocardia</taxon>
    </lineage>
</organism>
<evidence type="ECO:0000313" key="8">
    <source>
        <dbReference type="EMBL" id="SHJ98060.1"/>
    </source>
</evidence>
<dbReference type="FunFam" id="3.40.50.300:FF:000025">
    <property type="entry name" value="ATP-dependent Clp protease subunit"/>
    <property type="match status" value="1"/>
</dbReference>
<feature type="domain" description="AAA+ ATPase" evidence="6">
    <location>
        <begin position="99"/>
        <end position="241"/>
    </location>
</feature>
<feature type="domain" description="AAA+ ATPase" evidence="6">
    <location>
        <begin position="424"/>
        <end position="570"/>
    </location>
</feature>
<evidence type="ECO:0000256" key="1">
    <source>
        <dbReference type="ARBA" id="ARBA00022737"/>
    </source>
</evidence>
<keyword evidence="8" id="KW-0378">Hydrolase</keyword>
<dbReference type="InterPro" id="IPR019489">
    <property type="entry name" value="Clp_ATPase_C"/>
</dbReference>
<dbReference type="AlphaFoldDB" id="A0A1M6NQY9"/>
<gene>
    <name evidence="8" type="ORF">SAMN05443637_101410</name>
</gene>
<evidence type="ECO:0000256" key="5">
    <source>
        <dbReference type="SAM" id="MobiDB-lite"/>
    </source>
</evidence>
<dbReference type="GO" id="GO:0008233">
    <property type="term" value="F:peptidase activity"/>
    <property type="evidence" value="ECO:0007669"/>
    <property type="project" value="UniProtKB-KW"/>
</dbReference>
<dbReference type="InterPro" id="IPR050130">
    <property type="entry name" value="ClpA_ClpB"/>
</dbReference>
<evidence type="ECO:0000256" key="2">
    <source>
        <dbReference type="ARBA" id="ARBA00022741"/>
    </source>
</evidence>
<dbReference type="PRINTS" id="PR00300">
    <property type="entry name" value="CLPPROTEASEA"/>
</dbReference>
<dbReference type="CDD" id="cd19499">
    <property type="entry name" value="RecA-like_ClpB_Hsp104-like"/>
    <property type="match status" value="1"/>
</dbReference>
<keyword evidence="3 8" id="KW-0067">ATP-binding</keyword>
<dbReference type="GO" id="GO:0006508">
    <property type="term" value="P:proteolysis"/>
    <property type="evidence" value="ECO:0007669"/>
    <property type="project" value="UniProtKB-KW"/>
</dbReference>
<dbReference type="EMBL" id="FRAP01000001">
    <property type="protein sequence ID" value="SHJ98060.1"/>
    <property type="molecule type" value="Genomic_DNA"/>
</dbReference>
<protein>
    <submittedName>
        <fullName evidence="8">ATP-dependent Clp protease ATP-binding subunit ClpA</fullName>
    </submittedName>
</protein>
<dbReference type="InterPro" id="IPR041546">
    <property type="entry name" value="ClpA/ClpB_AAA_lid"/>
</dbReference>
<feature type="domain" description="Clp ATPase C-terminal" evidence="7">
    <location>
        <begin position="573"/>
        <end position="662"/>
    </location>
</feature>
<dbReference type="SMART" id="SM01086">
    <property type="entry name" value="ClpB_D2-small"/>
    <property type="match status" value="1"/>
</dbReference>
<keyword evidence="1" id="KW-0677">Repeat</keyword>
<dbReference type="FunFam" id="3.40.50.300:FF:000010">
    <property type="entry name" value="Chaperone clpB 1, putative"/>
    <property type="match status" value="1"/>
</dbReference>
<dbReference type="Gene3D" id="1.10.8.60">
    <property type="match status" value="2"/>
</dbReference>
<evidence type="ECO:0000259" key="6">
    <source>
        <dbReference type="SMART" id="SM00382"/>
    </source>
</evidence>
<evidence type="ECO:0000256" key="3">
    <source>
        <dbReference type="ARBA" id="ARBA00022840"/>
    </source>
</evidence>
<proteinExistence type="predicted"/>
<evidence type="ECO:0000313" key="9">
    <source>
        <dbReference type="Proteomes" id="UP000184363"/>
    </source>
</evidence>
<evidence type="ECO:0000256" key="4">
    <source>
        <dbReference type="ARBA" id="ARBA00023186"/>
    </source>
</evidence>
<dbReference type="GO" id="GO:0005737">
    <property type="term" value="C:cytoplasm"/>
    <property type="evidence" value="ECO:0007669"/>
    <property type="project" value="TreeGrafter"/>
</dbReference>
<keyword evidence="8" id="KW-0645">Protease</keyword>
<keyword evidence="9" id="KW-1185">Reference proteome</keyword>
<dbReference type="Pfam" id="PF00004">
    <property type="entry name" value="AAA"/>
    <property type="match status" value="1"/>
</dbReference>
<dbReference type="SMART" id="SM00382">
    <property type="entry name" value="AAA"/>
    <property type="match status" value="2"/>
</dbReference>
<dbReference type="InterPro" id="IPR027417">
    <property type="entry name" value="P-loop_NTPase"/>
</dbReference>
<accession>A0A1M6NQY9</accession>
<sequence length="672" mass="72728">MPDNDRPGGFGPLDDMVERLLGNLTENLGEAFRPFTDPDFTAPTGEEPEQAAPQRGARTPRLDRFGTDLTARAARGGLDPVIGRDAEIEQVLEVLARRTKNNPVLIGDPGVGKTAIVEGIAQRIAEGSVPQQLRGVRVVSVDVGAMVAGTKYRGEFEQRLTSIIDEVVRAKRGVVLFIDEVHAIVGAGSAEGAPMDAATLLKPALARGDLQLIGATTPGEYRKHIEKDAALERRLEPVRIAPPTVEGTIEILRGLRARYEEHHDVLIGDDALTAAATLSDRYLTDRFLPDKAIDLLDRAAARARISVPTDPAARASLLEQLRRARDVAVDAEDYERAMELTREIEAAEAPPPSGPPLITANDVAAVVARSTGIPVTELTRAERDKLLDLERLLHRRVVGQDEAVTAVADAVRAGRAGLSSPNRPVGSFLFIGPTGVGKTELARALAEVLFGSPDALLRFDMSEYADRGSAMRLVGAPPGHIGFDEPGQLTEAVRRSPYAVLLLDEIEKAHLEVTNTLLQVLDAGRLTDAHGRTVDFTNTVVIMTSNLGVELLPGVFRAEFRARIDEVVQFHPLGPDELRAIARLLLAETVERVRKQGIELDVRDAAVAWFAEHGTQPELGARPLRRTIARELDRRLSRMIIAGELGHGSRARVDVEEGNLMVIPGGPVLRKG</sequence>
<evidence type="ECO:0000259" key="7">
    <source>
        <dbReference type="SMART" id="SM01086"/>
    </source>
</evidence>
<dbReference type="Gene3D" id="3.40.50.300">
    <property type="entry name" value="P-loop containing nucleotide triphosphate hydrolases"/>
    <property type="match status" value="2"/>
</dbReference>
<dbReference type="Pfam" id="PF17871">
    <property type="entry name" value="AAA_lid_9"/>
    <property type="match status" value="1"/>
</dbReference>
<dbReference type="InterPro" id="IPR003959">
    <property type="entry name" value="ATPase_AAA_core"/>
</dbReference>
<dbReference type="CDD" id="cd00009">
    <property type="entry name" value="AAA"/>
    <property type="match status" value="1"/>
</dbReference>
<keyword evidence="4" id="KW-0143">Chaperone</keyword>
<dbReference type="GO" id="GO:0005524">
    <property type="term" value="F:ATP binding"/>
    <property type="evidence" value="ECO:0007669"/>
    <property type="project" value="UniProtKB-KW"/>
</dbReference>
<dbReference type="Pfam" id="PF10431">
    <property type="entry name" value="ClpB_D2-small"/>
    <property type="match status" value="1"/>
</dbReference>
<dbReference type="Proteomes" id="UP000184363">
    <property type="component" value="Unassembled WGS sequence"/>
</dbReference>